<comment type="caution">
    <text evidence="1">The sequence shown here is derived from an EMBL/GenBank/DDBJ whole genome shotgun (WGS) entry which is preliminary data.</text>
</comment>
<gene>
    <name evidence="1" type="ORF">LCGC14_1444000</name>
</gene>
<sequence>MDAIGKEIKIMANKLKKENTLEKYKKIVKTPLYWVKKHKDLAILALYFHLLDIYKTNK</sequence>
<protein>
    <submittedName>
        <fullName evidence="1">Uncharacterized protein</fullName>
    </submittedName>
</protein>
<accession>A0A0F9JKF8</accession>
<evidence type="ECO:0000313" key="1">
    <source>
        <dbReference type="EMBL" id="KKM70113.1"/>
    </source>
</evidence>
<dbReference type="AlphaFoldDB" id="A0A0F9JKF8"/>
<reference evidence="1" key="1">
    <citation type="journal article" date="2015" name="Nature">
        <title>Complex archaea that bridge the gap between prokaryotes and eukaryotes.</title>
        <authorList>
            <person name="Spang A."/>
            <person name="Saw J.H."/>
            <person name="Jorgensen S.L."/>
            <person name="Zaremba-Niedzwiedzka K."/>
            <person name="Martijn J."/>
            <person name="Lind A.E."/>
            <person name="van Eijk R."/>
            <person name="Schleper C."/>
            <person name="Guy L."/>
            <person name="Ettema T.J."/>
        </authorList>
    </citation>
    <scope>NUCLEOTIDE SEQUENCE</scope>
</reference>
<organism evidence="1">
    <name type="scientific">marine sediment metagenome</name>
    <dbReference type="NCBI Taxonomy" id="412755"/>
    <lineage>
        <taxon>unclassified sequences</taxon>
        <taxon>metagenomes</taxon>
        <taxon>ecological metagenomes</taxon>
    </lineage>
</organism>
<proteinExistence type="predicted"/>
<name>A0A0F9JKF8_9ZZZZ</name>
<dbReference type="EMBL" id="LAZR01009876">
    <property type="protein sequence ID" value="KKM70113.1"/>
    <property type="molecule type" value="Genomic_DNA"/>
</dbReference>